<protein>
    <submittedName>
        <fullName evidence="2">Uncharacterized protein</fullName>
    </submittedName>
</protein>
<dbReference type="GeneID" id="73472072"/>
<accession>A0A8J5Q3N1</accession>
<comment type="caution">
    <text evidence="2">The sequence shown here is derived from an EMBL/GenBank/DDBJ whole genome shotgun (WGS) entry which is preliminary data.</text>
</comment>
<evidence type="ECO:0000313" key="2">
    <source>
        <dbReference type="EMBL" id="KAG7661214.1"/>
    </source>
</evidence>
<feature type="compositionally biased region" description="Basic and acidic residues" evidence="1">
    <location>
        <begin position="44"/>
        <end position="55"/>
    </location>
</feature>
<dbReference type="Proteomes" id="UP000694255">
    <property type="component" value="Unassembled WGS sequence"/>
</dbReference>
<organism evidence="2 3">
    <name type="scientific">[Candida] subhashii</name>
    <dbReference type="NCBI Taxonomy" id="561895"/>
    <lineage>
        <taxon>Eukaryota</taxon>
        <taxon>Fungi</taxon>
        <taxon>Dikarya</taxon>
        <taxon>Ascomycota</taxon>
        <taxon>Saccharomycotina</taxon>
        <taxon>Pichiomycetes</taxon>
        <taxon>Debaryomycetaceae</taxon>
        <taxon>Spathaspora</taxon>
    </lineage>
</organism>
<evidence type="ECO:0000313" key="3">
    <source>
        <dbReference type="Proteomes" id="UP000694255"/>
    </source>
</evidence>
<proteinExistence type="predicted"/>
<dbReference type="AlphaFoldDB" id="A0A8J5Q3N1"/>
<gene>
    <name evidence="2" type="ORF">J8A68_005272</name>
</gene>
<sequence>MDELIRGPGISSMCKKKRAQTSKHLKSFIETMSSSKQSPTSSDNDDHYETDHGETDYSGGIDPRSIHYKNETIKGAQAESVPPKDGEEVSLVRIIERQHATDIKLDKIIEILSEVKEGNARLSRAENDARLTASMKNAAASMIDVGQNNGVTTPTSDN</sequence>
<feature type="compositionally biased region" description="Basic residues" evidence="1">
    <location>
        <begin position="14"/>
        <end position="26"/>
    </location>
</feature>
<keyword evidence="3" id="KW-1185">Reference proteome</keyword>
<name>A0A8J5Q3N1_9ASCO</name>
<dbReference type="EMBL" id="JAGSYN010000232">
    <property type="protein sequence ID" value="KAG7661214.1"/>
    <property type="molecule type" value="Genomic_DNA"/>
</dbReference>
<evidence type="ECO:0000256" key="1">
    <source>
        <dbReference type="SAM" id="MobiDB-lite"/>
    </source>
</evidence>
<reference evidence="2 3" key="1">
    <citation type="journal article" date="2021" name="DNA Res.">
        <title>Genome analysis of Candida subhashii reveals its hybrid nature and dual mitochondrial genome conformations.</title>
        <authorList>
            <person name="Mixao V."/>
            <person name="Hegedusova E."/>
            <person name="Saus E."/>
            <person name="Pryszcz L.P."/>
            <person name="Cillingova A."/>
            <person name="Nosek J."/>
            <person name="Gabaldon T."/>
        </authorList>
    </citation>
    <scope>NUCLEOTIDE SEQUENCE [LARGE SCALE GENOMIC DNA]</scope>
    <source>
        <strain evidence="2 3">CBS 10753</strain>
    </source>
</reference>
<feature type="compositionally biased region" description="Low complexity" evidence="1">
    <location>
        <begin position="33"/>
        <end position="42"/>
    </location>
</feature>
<feature type="region of interest" description="Disordered" evidence="1">
    <location>
        <begin position="1"/>
        <end position="66"/>
    </location>
</feature>
<dbReference type="RefSeq" id="XP_049261447.1">
    <property type="nucleotide sequence ID" value="XM_049409320.1"/>
</dbReference>